<dbReference type="EMBL" id="AYKF01000088">
    <property type="protein sequence ID" value="ROO28260.1"/>
    <property type="molecule type" value="Genomic_DNA"/>
</dbReference>
<reference evidence="1 2" key="1">
    <citation type="submission" date="2013-10" db="EMBL/GenBank/DDBJ databases">
        <title>Salinisphaera halophila YIM 95161 Genome Sequencing.</title>
        <authorList>
            <person name="Lai Q."/>
            <person name="Li C."/>
            <person name="Shao Z."/>
        </authorList>
    </citation>
    <scope>NUCLEOTIDE SEQUENCE [LARGE SCALE GENOMIC DNA]</scope>
    <source>
        <strain evidence="1 2">YIM 95161</strain>
    </source>
</reference>
<gene>
    <name evidence="1" type="ORF">SAHL_10640</name>
</gene>
<comment type="caution">
    <text evidence="1">The sequence shown here is derived from an EMBL/GenBank/DDBJ whole genome shotgun (WGS) entry which is preliminary data.</text>
</comment>
<accession>A0A423PRP3</accession>
<name>A0A423PRP3_9GAMM</name>
<protein>
    <submittedName>
        <fullName evidence="1">Uncharacterized protein</fullName>
    </submittedName>
</protein>
<evidence type="ECO:0000313" key="2">
    <source>
        <dbReference type="Proteomes" id="UP000285123"/>
    </source>
</evidence>
<dbReference type="AlphaFoldDB" id="A0A423PRP3"/>
<organism evidence="1 2">
    <name type="scientific">Salinisphaera orenii YIM 95161</name>
    <dbReference type="NCBI Taxonomy" id="1051139"/>
    <lineage>
        <taxon>Bacteria</taxon>
        <taxon>Pseudomonadati</taxon>
        <taxon>Pseudomonadota</taxon>
        <taxon>Gammaproteobacteria</taxon>
        <taxon>Salinisphaerales</taxon>
        <taxon>Salinisphaeraceae</taxon>
        <taxon>Salinisphaera</taxon>
    </lineage>
</organism>
<evidence type="ECO:0000313" key="1">
    <source>
        <dbReference type="EMBL" id="ROO28260.1"/>
    </source>
</evidence>
<proteinExistence type="predicted"/>
<dbReference type="Proteomes" id="UP000285123">
    <property type="component" value="Unassembled WGS sequence"/>
</dbReference>
<sequence length="117" mass="12869">MARLCSEARINLEWLATGTGARDADTSYATGQAPATQVDTVIDADILADVLAALRARQDRTRRRWQPAHEARIAAQIYQYLIEEEQPTAEDRARVLKLVTAIVEGISEGTDTTQGDD</sequence>